<proteinExistence type="predicted"/>
<dbReference type="EMBL" id="VSSQ01037134">
    <property type="protein sequence ID" value="MPM89751.1"/>
    <property type="molecule type" value="Genomic_DNA"/>
</dbReference>
<dbReference type="SUPFAM" id="SSF53067">
    <property type="entry name" value="Actin-like ATPase domain"/>
    <property type="match status" value="1"/>
</dbReference>
<sequence>MASFSKNKQGQLRLVGKSLATQAPVESTLQTELLAPVLKRYAQDTEELLTSLLKEVSPELMNDILNKGMLVAGGWANMDGLEEYFIRHLGIPVAIVEQPELVALKGALILLASLEAYKESLGFVAA</sequence>
<gene>
    <name evidence="1" type="ORF">SDC9_136863</name>
</gene>
<name>A0A645DKH8_9ZZZZ</name>
<comment type="caution">
    <text evidence="1">The sequence shown here is derived from an EMBL/GenBank/DDBJ whole genome shotgun (WGS) entry which is preliminary data.</text>
</comment>
<dbReference type="Pfam" id="PF06723">
    <property type="entry name" value="MreB_Mbl"/>
    <property type="match status" value="1"/>
</dbReference>
<dbReference type="InterPro" id="IPR056546">
    <property type="entry name" value="MreB_MamK-like"/>
</dbReference>
<reference evidence="1" key="1">
    <citation type="submission" date="2019-08" db="EMBL/GenBank/DDBJ databases">
        <authorList>
            <person name="Kucharzyk K."/>
            <person name="Murdoch R.W."/>
            <person name="Higgins S."/>
            <person name="Loffler F."/>
        </authorList>
    </citation>
    <scope>NUCLEOTIDE SEQUENCE</scope>
</reference>
<evidence type="ECO:0000313" key="1">
    <source>
        <dbReference type="EMBL" id="MPM89751.1"/>
    </source>
</evidence>
<dbReference type="AlphaFoldDB" id="A0A645DKH8"/>
<dbReference type="Gene3D" id="3.30.420.40">
    <property type="match status" value="1"/>
</dbReference>
<protein>
    <recommendedName>
        <fullName evidence="2">Rod shape-determining protein MreB</fullName>
    </recommendedName>
</protein>
<organism evidence="1">
    <name type="scientific">bioreactor metagenome</name>
    <dbReference type="NCBI Taxonomy" id="1076179"/>
    <lineage>
        <taxon>unclassified sequences</taxon>
        <taxon>metagenomes</taxon>
        <taxon>ecological metagenomes</taxon>
    </lineage>
</organism>
<evidence type="ECO:0008006" key="2">
    <source>
        <dbReference type="Google" id="ProtNLM"/>
    </source>
</evidence>
<dbReference type="InterPro" id="IPR043129">
    <property type="entry name" value="ATPase_NBD"/>
</dbReference>
<accession>A0A645DKH8</accession>